<dbReference type="EMBL" id="JAESDN010000007">
    <property type="protein sequence ID" value="KAG7047934.1"/>
    <property type="molecule type" value="Genomic_DNA"/>
</dbReference>
<organism evidence="2 3">
    <name type="scientific">Colletotrichum scovillei</name>
    <dbReference type="NCBI Taxonomy" id="1209932"/>
    <lineage>
        <taxon>Eukaryota</taxon>
        <taxon>Fungi</taxon>
        <taxon>Dikarya</taxon>
        <taxon>Ascomycota</taxon>
        <taxon>Pezizomycotina</taxon>
        <taxon>Sordariomycetes</taxon>
        <taxon>Hypocreomycetidae</taxon>
        <taxon>Glomerellales</taxon>
        <taxon>Glomerellaceae</taxon>
        <taxon>Colletotrichum</taxon>
        <taxon>Colletotrichum acutatum species complex</taxon>
    </lineage>
</organism>
<keyword evidence="1" id="KW-0479">Metal-binding</keyword>
<evidence type="ECO:0000313" key="2">
    <source>
        <dbReference type="EMBL" id="KAG7047934.1"/>
    </source>
</evidence>
<dbReference type="SMART" id="SM01388">
    <property type="entry name" value="Mob1_phocein"/>
    <property type="match status" value="1"/>
</dbReference>
<protein>
    <submittedName>
        <fullName evidence="2">Maintenance-ploidy protein mob1</fullName>
    </submittedName>
</protein>
<comment type="caution">
    <text evidence="2">The sequence shown here is derived from an EMBL/GenBank/DDBJ whole genome shotgun (WGS) entry which is preliminary data.</text>
</comment>
<dbReference type="Gene3D" id="1.20.140.30">
    <property type="entry name" value="MOB kinase activator"/>
    <property type="match status" value="1"/>
</dbReference>
<evidence type="ECO:0000256" key="1">
    <source>
        <dbReference type="PIRSR" id="PIRSR605301-1"/>
    </source>
</evidence>
<reference evidence="2" key="1">
    <citation type="submission" date="2021-05" db="EMBL/GenBank/DDBJ databases">
        <title>Comparative genomics of three Colletotrichum scovillei strains and genetic complementation revealed genes involved fungal growth and virulence on chili pepper.</title>
        <authorList>
            <person name="Hsieh D.-K."/>
            <person name="Chuang S.-C."/>
            <person name="Chen C.-Y."/>
            <person name="Chao Y.-T."/>
            <person name="Lu M.-Y.J."/>
            <person name="Lee M.-H."/>
            <person name="Shih M.-C."/>
        </authorList>
    </citation>
    <scope>NUCLEOTIDE SEQUENCE</scope>
    <source>
        <strain evidence="2">Coll-153</strain>
    </source>
</reference>
<dbReference type="AlphaFoldDB" id="A0A9P7U9Y6"/>
<accession>A0A9P7U9Y6</accession>
<evidence type="ECO:0000313" key="3">
    <source>
        <dbReference type="Proteomes" id="UP000699042"/>
    </source>
</evidence>
<dbReference type="Proteomes" id="UP000699042">
    <property type="component" value="Unassembled WGS sequence"/>
</dbReference>
<keyword evidence="3" id="KW-1185">Reference proteome</keyword>
<dbReference type="Pfam" id="PF03637">
    <property type="entry name" value="Mob1_phocein"/>
    <property type="match status" value="1"/>
</dbReference>
<keyword evidence="1" id="KW-0862">Zinc</keyword>
<feature type="binding site" evidence="1">
    <location>
        <position position="208"/>
    </location>
    <ligand>
        <name>Zn(2+)</name>
        <dbReference type="ChEBI" id="CHEBI:29105"/>
    </ligand>
</feature>
<gene>
    <name evidence="2" type="ORF">JMJ77_011272</name>
</gene>
<feature type="binding site" evidence="1">
    <location>
        <position position="285"/>
    </location>
    <ligand>
        <name>Zn(2+)</name>
        <dbReference type="ChEBI" id="CHEBI:29105"/>
    </ligand>
</feature>
<dbReference type="InterPro" id="IPR036703">
    <property type="entry name" value="MOB_kinase_act_sf"/>
</dbReference>
<dbReference type="PANTHER" id="PTHR22599">
    <property type="entry name" value="MPS ONE BINDER KINASE ACTIVATOR-LIKE MOB"/>
    <property type="match status" value="1"/>
</dbReference>
<dbReference type="InterPro" id="IPR005301">
    <property type="entry name" value="MOB_kinase_act_fam"/>
</dbReference>
<name>A0A9P7U9Y6_9PEZI</name>
<sequence>MSPKTADTARRGSNNILPSTITLNIEPPLARISIIDAAHHGQGRGPHSVSTTPNTASMMSLLQYISVRTGLLAGIPPLPPPVPPAVPDPPPRHYGGSLVNRDVTVIQTPEPQIPEPVLTAADDDYEDGSNQKAARNQFRARTVKGANNGVALRQYAEATLGGGSLRKVVKLPEGEDENEWLAVNMVDFYNQINLLYGAITEFCSPQSCPEMKATDEFEYLWQDSENYKRPTKMAAPDYIEHLMAWVQRHIDDEQILPSRIGVAFPKSFPSTVRQIFKRMYRVYAHVYCHHYAVIRELGLEPHLNTSFKQYVLFVDEHKLASGKDFYGPLNDLAEKMIESD</sequence>
<proteinExistence type="predicted"/>
<dbReference type="SUPFAM" id="SSF101152">
    <property type="entry name" value="Mob1/phocein"/>
    <property type="match status" value="1"/>
</dbReference>
<feature type="binding site" evidence="1">
    <location>
        <position position="290"/>
    </location>
    <ligand>
        <name>Zn(2+)</name>
        <dbReference type="ChEBI" id="CHEBI:29105"/>
    </ligand>
</feature>
<feature type="binding site" evidence="1">
    <location>
        <position position="203"/>
    </location>
    <ligand>
        <name>Zn(2+)</name>
        <dbReference type="ChEBI" id="CHEBI:29105"/>
    </ligand>
</feature>